<dbReference type="STRING" id="388413.ALPR1_15889"/>
<keyword evidence="2" id="KW-0540">Nuclease</keyword>
<dbReference type="AlphaFoldDB" id="A3I0X9"/>
<dbReference type="GO" id="GO:0004519">
    <property type="term" value="F:endonuclease activity"/>
    <property type="evidence" value="ECO:0007669"/>
    <property type="project" value="UniProtKB-KW"/>
</dbReference>
<keyword evidence="2" id="KW-0255">Endonuclease</keyword>
<name>A3I0X9_9BACT</name>
<keyword evidence="2" id="KW-0378">Hydrolase</keyword>
<dbReference type="RefSeq" id="WP_008201983.1">
    <property type="nucleotide sequence ID" value="NZ_CM001023.1"/>
</dbReference>
<dbReference type="GO" id="GO:0006506">
    <property type="term" value="P:GPI anchor biosynthetic process"/>
    <property type="evidence" value="ECO:0007669"/>
    <property type="project" value="TreeGrafter"/>
</dbReference>
<dbReference type="EMBL" id="AAXU02000001">
    <property type="protein sequence ID" value="EAZ80125.1"/>
    <property type="molecule type" value="Genomic_DNA"/>
</dbReference>
<keyword evidence="3" id="KW-1185">Reference proteome</keyword>
<dbReference type="InterPro" id="IPR051916">
    <property type="entry name" value="GPI-anchor_lipid_remodeler"/>
</dbReference>
<dbReference type="SUPFAM" id="SSF56219">
    <property type="entry name" value="DNase I-like"/>
    <property type="match status" value="1"/>
</dbReference>
<dbReference type="Gene3D" id="3.60.10.10">
    <property type="entry name" value="Endonuclease/exonuclease/phosphatase"/>
    <property type="match status" value="1"/>
</dbReference>
<dbReference type="Proteomes" id="UP000003919">
    <property type="component" value="Unassembled WGS sequence"/>
</dbReference>
<dbReference type="PANTHER" id="PTHR14859:SF15">
    <property type="entry name" value="ENDONUCLEASE_EXONUCLEASE_PHOSPHATASE DOMAIN-CONTAINING PROTEIN"/>
    <property type="match status" value="1"/>
</dbReference>
<dbReference type="eggNOG" id="COG3568">
    <property type="taxonomic scope" value="Bacteria"/>
</dbReference>
<feature type="domain" description="Endonuclease/exonuclease/phosphatase" evidence="1">
    <location>
        <begin position="44"/>
        <end position="268"/>
    </location>
</feature>
<accession>A3I0X9</accession>
<dbReference type="PANTHER" id="PTHR14859">
    <property type="entry name" value="CALCOFLUOR WHITE HYPERSENSITIVE PROTEIN PRECURSOR"/>
    <property type="match status" value="1"/>
</dbReference>
<sequence length="278" mass="30840">MIKSIFTIEIEMNSVSKHLFLLLFFFSSITIALAQKDTNTITVLTYNIYHGEDPANRGTSNLDEIAALILQYSPDVVAMQEVDSMTTRTAGVYGKKVDLVQELAKLTGYSGYFAKAMDYAEGGYGEGLLVKGEAIFSTQNLPIPHGGEPRAAAWAEFKLSNDKKIAIAGTHFCHEFEENRIAQVKEISKVAGQSNLPVIWAGDLNLRPDSEAYRSIIGTWKDAGSDPTPYSPTFGSLKDGPRIDYVWFDPSKFTLESYQVLDVPFSDHYPVLVTLKFK</sequence>
<dbReference type="InterPro" id="IPR036691">
    <property type="entry name" value="Endo/exonu/phosph_ase_sf"/>
</dbReference>
<comment type="caution">
    <text evidence="2">The sequence shown here is derived from an EMBL/GenBank/DDBJ whole genome shotgun (WGS) entry which is preliminary data.</text>
</comment>
<dbReference type="GO" id="GO:0016020">
    <property type="term" value="C:membrane"/>
    <property type="evidence" value="ECO:0007669"/>
    <property type="project" value="GOC"/>
</dbReference>
<evidence type="ECO:0000313" key="3">
    <source>
        <dbReference type="Proteomes" id="UP000003919"/>
    </source>
</evidence>
<protein>
    <submittedName>
        <fullName evidence="2">Endonuclease/exonuclease/phosphatase family protein</fullName>
    </submittedName>
</protein>
<dbReference type="OrthoDB" id="5447300at2"/>
<reference evidence="2 3" key="1">
    <citation type="journal article" date="2011" name="J. Bacteriol.">
        <title>Complete genome sequence of Algoriphagus sp. PR1, bacterial prey of a colony-forming choanoflagellate.</title>
        <authorList>
            <person name="Alegado R.A."/>
            <person name="Ferriera S."/>
            <person name="Nusbaum C."/>
            <person name="Young S.K."/>
            <person name="Zeng Q."/>
            <person name="Imamovic A."/>
            <person name="Fairclough S.R."/>
            <person name="King N."/>
        </authorList>
    </citation>
    <scope>NUCLEOTIDE SEQUENCE [LARGE SCALE GENOMIC DNA]</scope>
    <source>
        <strain evidence="2 3">PR1</strain>
    </source>
</reference>
<dbReference type="GO" id="GO:0004527">
    <property type="term" value="F:exonuclease activity"/>
    <property type="evidence" value="ECO:0007669"/>
    <property type="project" value="UniProtKB-KW"/>
</dbReference>
<proteinExistence type="predicted"/>
<organism evidence="2 3">
    <name type="scientific">Algoriphagus machipongonensis</name>
    <dbReference type="NCBI Taxonomy" id="388413"/>
    <lineage>
        <taxon>Bacteria</taxon>
        <taxon>Pseudomonadati</taxon>
        <taxon>Bacteroidota</taxon>
        <taxon>Cytophagia</taxon>
        <taxon>Cytophagales</taxon>
        <taxon>Cyclobacteriaceae</taxon>
        <taxon>Algoriphagus</taxon>
    </lineage>
</organism>
<gene>
    <name evidence="2" type="ORF">ALPR1_15889</name>
</gene>
<dbReference type="Pfam" id="PF03372">
    <property type="entry name" value="Exo_endo_phos"/>
    <property type="match status" value="1"/>
</dbReference>
<evidence type="ECO:0000313" key="2">
    <source>
        <dbReference type="EMBL" id="EAZ80125.1"/>
    </source>
</evidence>
<dbReference type="HOGENOM" id="CLU_060500_4_1_10"/>
<evidence type="ECO:0000259" key="1">
    <source>
        <dbReference type="Pfam" id="PF03372"/>
    </source>
</evidence>
<dbReference type="InterPro" id="IPR005135">
    <property type="entry name" value="Endo/exonuclease/phosphatase"/>
</dbReference>